<evidence type="ECO:0000256" key="8">
    <source>
        <dbReference type="PROSITE-ProRule" id="PRU01193"/>
    </source>
</evidence>
<dbReference type="PANTHER" id="PTHR22777:SF4">
    <property type="entry name" value="UPF0053 PROTEIN SLL1254"/>
    <property type="match status" value="1"/>
</dbReference>
<dbReference type="SUPFAM" id="SSF54631">
    <property type="entry name" value="CBS-domain pair"/>
    <property type="match status" value="1"/>
</dbReference>
<dbReference type="AlphaFoldDB" id="A0A842HKB5"/>
<gene>
    <name evidence="13" type="ORF">H5P28_17740</name>
</gene>
<feature type="domain" description="CBS" evidence="11">
    <location>
        <begin position="266"/>
        <end position="324"/>
    </location>
</feature>
<dbReference type="GO" id="GO:0005886">
    <property type="term" value="C:plasma membrane"/>
    <property type="evidence" value="ECO:0007669"/>
    <property type="project" value="TreeGrafter"/>
</dbReference>
<feature type="compositionally biased region" description="Polar residues" evidence="9">
    <location>
        <begin position="352"/>
        <end position="368"/>
    </location>
</feature>
<evidence type="ECO:0000256" key="2">
    <source>
        <dbReference type="ARBA" id="ARBA00022692"/>
    </source>
</evidence>
<evidence type="ECO:0000259" key="11">
    <source>
        <dbReference type="PROSITE" id="PS51371"/>
    </source>
</evidence>
<protein>
    <submittedName>
        <fullName evidence="13">HlyC/CorC family transporter</fullName>
    </submittedName>
</protein>
<accession>A0A842HKB5</accession>
<feature type="transmembrane region" description="Helical" evidence="10">
    <location>
        <begin position="60"/>
        <end position="81"/>
    </location>
</feature>
<dbReference type="Pfam" id="PF01595">
    <property type="entry name" value="CNNM"/>
    <property type="match status" value="1"/>
</dbReference>
<evidence type="ECO:0000313" key="14">
    <source>
        <dbReference type="Proteomes" id="UP000546464"/>
    </source>
</evidence>
<evidence type="ECO:0000256" key="6">
    <source>
        <dbReference type="ARBA" id="ARBA00023136"/>
    </source>
</evidence>
<dbReference type="PANTHER" id="PTHR22777">
    <property type="entry name" value="HEMOLYSIN-RELATED"/>
    <property type="match status" value="1"/>
</dbReference>
<comment type="caution">
    <text evidence="13">The sequence shown here is derived from an EMBL/GenBank/DDBJ whole genome shotgun (WGS) entry which is preliminary data.</text>
</comment>
<keyword evidence="14" id="KW-1185">Reference proteome</keyword>
<dbReference type="InterPro" id="IPR000644">
    <property type="entry name" value="CBS_dom"/>
</dbReference>
<dbReference type="InterPro" id="IPR002550">
    <property type="entry name" value="CNNM"/>
</dbReference>
<dbReference type="EMBL" id="JACHVB010000060">
    <property type="protein sequence ID" value="MBC2596114.1"/>
    <property type="molecule type" value="Genomic_DNA"/>
</dbReference>
<evidence type="ECO:0000256" key="4">
    <source>
        <dbReference type="ARBA" id="ARBA00022989"/>
    </source>
</evidence>
<dbReference type="InterPro" id="IPR044751">
    <property type="entry name" value="Ion_transp-like_CBS"/>
</dbReference>
<sequence length="368" mass="40394">MTAFWLAVIFTLGVSAFCSLLEAMILSTTAAEIETLKARNRRKGEMLETFKQNIEETSSAILSLNTVANTLGATICGVLAASIWGSASPTAKYVIPLGMTVSILLLSEILPKNLGVLYRPAMQPHMVMPLHAVRVAMRPISGLCSWFILLIAGRKNVEEIGDEEIRLLAEKSAKEGSLTEDESLIISNALKLDEIRVIDEMTPRTVVLAFDKDETVGEVFAEHPNVPFARMPVYEGNIDNIVGLVRRRDLLKAKANDEDGKRLSEIMHSTIFVQENASGAHALEKFLSSHQQLAVVVDEFGSTAGVITMEDIIEHILGQEIFEKDDMAVDMRELARQRHEDEEAENGHSAPQEASDSGASTGNRQHEA</sequence>
<keyword evidence="4 8" id="KW-1133">Transmembrane helix</keyword>
<dbReference type="CDD" id="cd04590">
    <property type="entry name" value="CBS_pair_CorC_HlyC_assoc"/>
    <property type="match status" value="1"/>
</dbReference>
<name>A0A842HKB5_9BACT</name>
<evidence type="ECO:0000313" key="13">
    <source>
        <dbReference type="EMBL" id="MBC2596114.1"/>
    </source>
</evidence>
<dbReference type="PROSITE" id="PS51846">
    <property type="entry name" value="CNNM"/>
    <property type="match status" value="1"/>
</dbReference>
<evidence type="ECO:0000256" key="7">
    <source>
        <dbReference type="PROSITE-ProRule" id="PRU00703"/>
    </source>
</evidence>
<dbReference type="Pfam" id="PF00571">
    <property type="entry name" value="CBS"/>
    <property type="match status" value="2"/>
</dbReference>
<proteinExistence type="predicted"/>
<dbReference type="InterPro" id="IPR046342">
    <property type="entry name" value="CBS_dom_sf"/>
</dbReference>
<comment type="subcellular location">
    <subcellularLocation>
        <location evidence="1">Membrane</location>
        <topology evidence="1">Multi-pass membrane protein</topology>
    </subcellularLocation>
</comment>
<organism evidence="13 14">
    <name type="scientific">Ruficoccus amylovorans</name>
    <dbReference type="NCBI Taxonomy" id="1804625"/>
    <lineage>
        <taxon>Bacteria</taxon>
        <taxon>Pseudomonadati</taxon>
        <taxon>Verrucomicrobiota</taxon>
        <taxon>Opitutia</taxon>
        <taxon>Puniceicoccales</taxon>
        <taxon>Cerasicoccaceae</taxon>
        <taxon>Ruficoccus</taxon>
    </lineage>
</organism>
<feature type="domain" description="CBS" evidence="11">
    <location>
        <begin position="201"/>
        <end position="260"/>
    </location>
</feature>
<reference evidence="13 14" key="1">
    <citation type="submission" date="2020-07" db="EMBL/GenBank/DDBJ databases">
        <authorList>
            <person name="Feng X."/>
        </authorList>
    </citation>
    <scope>NUCLEOTIDE SEQUENCE [LARGE SCALE GENOMIC DNA]</scope>
    <source>
        <strain evidence="13 14">JCM31066</strain>
    </source>
</reference>
<feature type="transmembrane region" description="Helical" evidence="10">
    <location>
        <begin position="131"/>
        <end position="152"/>
    </location>
</feature>
<evidence type="ECO:0000259" key="12">
    <source>
        <dbReference type="PROSITE" id="PS51846"/>
    </source>
</evidence>
<dbReference type="Gene3D" id="3.10.580.10">
    <property type="entry name" value="CBS-domain"/>
    <property type="match status" value="1"/>
</dbReference>
<keyword evidence="6 8" id="KW-0472">Membrane</keyword>
<feature type="domain" description="CNNM transmembrane" evidence="12">
    <location>
        <begin position="1"/>
        <end position="182"/>
    </location>
</feature>
<keyword evidence="5 7" id="KW-0129">CBS domain</keyword>
<keyword evidence="3" id="KW-0677">Repeat</keyword>
<feature type="region of interest" description="Disordered" evidence="9">
    <location>
        <begin position="332"/>
        <end position="368"/>
    </location>
</feature>
<evidence type="ECO:0000256" key="3">
    <source>
        <dbReference type="ARBA" id="ARBA00022737"/>
    </source>
</evidence>
<feature type="compositionally biased region" description="Basic and acidic residues" evidence="9">
    <location>
        <begin position="332"/>
        <end position="341"/>
    </location>
</feature>
<evidence type="ECO:0000256" key="10">
    <source>
        <dbReference type="SAM" id="Phobius"/>
    </source>
</evidence>
<evidence type="ECO:0000256" key="9">
    <source>
        <dbReference type="SAM" id="MobiDB-lite"/>
    </source>
</evidence>
<evidence type="ECO:0000256" key="5">
    <source>
        <dbReference type="ARBA" id="ARBA00023122"/>
    </source>
</evidence>
<dbReference type="Proteomes" id="UP000546464">
    <property type="component" value="Unassembled WGS sequence"/>
</dbReference>
<evidence type="ECO:0000256" key="1">
    <source>
        <dbReference type="ARBA" id="ARBA00004141"/>
    </source>
</evidence>
<dbReference type="RefSeq" id="WP_185677029.1">
    <property type="nucleotide sequence ID" value="NZ_JACHVB010000060.1"/>
</dbReference>
<dbReference type="PROSITE" id="PS51371">
    <property type="entry name" value="CBS"/>
    <property type="match status" value="2"/>
</dbReference>
<keyword evidence="2 8" id="KW-0812">Transmembrane</keyword>
<feature type="transmembrane region" description="Helical" evidence="10">
    <location>
        <begin position="93"/>
        <end position="111"/>
    </location>
</feature>